<evidence type="ECO:0000313" key="4">
    <source>
        <dbReference type="Proteomes" id="UP000515960"/>
    </source>
</evidence>
<keyword evidence="4" id="KW-1185">Reference proteome</keyword>
<dbReference type="InterPro" id="IPR000305">
    <property type="entry name" value="GIY-YIG_endonuc"/>
</dbReference>
<dbReference type="InterPro" id="IPR050190">
    <property type="entry name" value="UPF0213_domain"/>
</dbReference>
<dbReference type="Proteomes" id="UP000515960">
    <property type="component" value="Chromosome"/>
</dbReference>
<dbReference type="KEGG" id="ohi:H8790_08875"/>
<protein>
    <submittedName>
        <fullName evidence="3">GIY-YIG nuclease family protein</fullName>
    </submittedName>
</protein>
<reference evidence="3 4" key="1">
    <citation type="submission" date="2020-08" db="EMBL/GenBank/DDBJ databases">
        <authorList>
            <person name="Liu C."/>
            <person name="Sun Q."/>
        </authorList>
    </citation>
    <scope>NUCLEOTIDE SEQUENCE [LARGE SCALE GENOMIC DNA]</scope>
    <source>
        <strain evidence="3 4">NSJ-62</strain>
    </source>
</reference>
<dbReference type="Gene3D" id="3.40.1440.10">
    <property type="entry name" value="GIY-YIG endonuclease"/>
    <property type="match status" value="1"/>
</dbReference>
<evidence type="ECO:0000259" key="2">
    <source>
        <dbReference type="PROSITE" id="PS50164"/>
    </source>
</evidence>
<comment type="similarity">
    <text evidence="1">Belongs to the UPF0213 family.</text>
</comment>
<dbReference type="PANTHER" id="PTHR34477:SF1">
    <property type="entry name" value="UPF0213 PROTEIN YHBQ"/>
    <property type="match status" value="1"/>
</dbReference>
<evidence type="ECO:0000313" key="3">
    <source>
        <dbReference type="EMBL" id="QNL45870.1"/>
    </source>
</evidence>
<evidence type="ECO:0000256" key="1">
    <source>
        <dbReference type="ARBA" id="ARBA00007435"/>
    </source>
</evidence>
<dbReference type="CDD" id="cd10456">
    <property type="entry name" value="GIY-YIG_UPF0213"/>
    <property type="match status" value="1"/>
</dbReference>
<dbReference type="Pfam" id="PF01541">
    <property type="entry name" value="GIY-YIG"/>
    <property type="match status" value="1"/>
</dbReference>
<proteinExistence type="inferred from homology"/>
<dbReference type="PANTHER" id="PTHR34477">
    <property type="entry name" value="UPF0213 PROTEIN YHBQ"/>
    <property type="match status" value="1"/>
</dbReference>
<gene>
    <name evidence="3" type="ORF">H8790_08875</name>
</gene>
<sequence>MLRCADGSLYTGYTNDVDRRVAVHNSGRGAKYTRSRRPVSVVYRERCADRSSALRREAAVKQLTHAQKERLLSAPDAEAQRQ</sequence>
<organism evidence="3 4">
    <name type="scientific">Oscillibacter hominis</name>
    <dbReference type="NCBI Taxonomy" id="2763056"/>
    <lineage>
        <taxon>Bacteria</taxon>
        <taxon>Bacillati</taxon>
        <taxon>Bacillota</taxon>
        <taxon>Clostridia</taxon>
        <taxon>Eubacteriales</taxon>
        <taxon>Oscillospiraceae</taxon>
        <taxon>Oscillibacter</taxon>
    </lineage>
</organism>
<dbReference type="InterPro" id="IPR035901">
    <property type="entry name" value="GIY-YIG_endonuc_sf"/>
</dbReference>
<name>A0A7G9B8I9_9FIRM</name>
<dbReference type="SUPFAM" id="SSF82771">
    <property type="entry name" value="GIY-YIG endonuclease"/>
    <property type="match status" value="1"/>
</dbReference>
<accession>A0A7G9B8I9</accession>
<feature type="domain" description="GIY-YIG" evidence="2">
    <location>
        <begin position="1"/>
        <end position="70"/>
    </location>
</feature>
<dbReference type="AlphaFoldDB" id="A0A7G9B8I9"/>
<dbReference type="EMBL" id="CP060490">
    <property type="protein sequence ID" value="QNL45870.1"/>
    <property type="molecule type" value="Genomic_DNA"/>
</dbReference>
<dbReference type="PROSITE" id="PS50164">
    <property type="entry name" value="GIY_YIG"/>
    <property type="match status" value="1"/>
</dbReference>